<dbReference type="InterPro" id="IPR051320">
    <property type="entry name" value="Viral_Replic_Matur_Polypro"/>
</dbReference>
<dbReference type="InterPro" id="IPR043502">
    <property type="entry name" value="DNA/RNA_pol_sf"/>
</dbReference>
<dbReference type="EnsemblPlants" id="Solyc09g042726.1.1">
    <property type="protein sequence ID" value="Solyc09g042726.1.1"/>
    <property type="gene ID" value="Solyc09g042726.1"/>
</dbReference>
<keyword evidence="3" id="KW-1185">Reference proteome</keyword>
<organism evidence="2">
    <name type="scientific">Solanum lycopersicum</name>
    <name type="common">Tomato</name>
    <name type="synonym">Lycopersicon esculentum</name>
    <dbReference type="NCBI Taxonomy" id="4081"/>
    <lineage>
        <taxon>Eukaryota</taxon>
        <taxon>Viridiplantae</taxon>
        <taxon>Streptophyta</taxon>
        <taxon>Embryophyta</taxon>
        <taxon>Tracheophyta</taxon>
        <taxon>Spermatophyta</taxon>
        <taxon>Magnoliopsida</taxon>
        <taxon>eudicotyledons</taxon>
        <taxon>Gunneridae</taxon>
        <taxon>Pentapetalae</taxon>
        <taxon>asterids</taxon>
        <taxon>lamiids</taxon>
        <taxon>Solanales</taxon>
        <taxon>Solanaceae</taxon>
        <taxon>Solanoideae</taxon>
        <taxon>Solaneae</taxon>
        <taxon>Solanum</taxon>
        <taxon>Solanum subgen. Lycopersicon</taxon>
    </lineage>
</organism>
<dbReference type="PANTHER" id="PTHR33064:SF40">
    <property type="entry name" value="REVERSE TRANSCRIPTASE_RETROTRANSPOSON-DERIVED PROTEIN RNASE H-LIKE DOMAIN-CONTAINING PROTEIN"/>
    <property type="match status" value="1"/>
</dbReference>
<dbReference type="PANTHER" id="PTHR33064">
    <property type="entry name" value="POL PROTEIN"/>
    <property type="match status" value="1"/>
</dbReference>
<reference evidence="2" key="1">
    <citation type="journal article" date="2012" name="Nature">
        <title>The tomato genome sequence provides insights into fleshy fruit evolution.</title>
        <authorList>
            <consortium name="Tomato Genome Consortium"/>
        </authorList>
    </citation>
    <scope>NUCLEOTIDE SEQUENCE [LARGE SCALE GENOMIC DNA]</scope>
    <source>
        <strain evidence="2">cv. Heinz 1706</strain>
    </source>
</reference>
<dbReference type="AlphaFoldDB" id="A0A3Q7I306"/>
<evidence type="ECO:0000256" key="1">
    <source>
        <dbReference type="SAM" id="MobiDB-lite"/>
    </source>
</evidence>
<dbReference type="Proteomes" id="UP000004994">
    <property type="component" value="Chromosome 9"/>
</dbReference>
<feature type="compositionally biased region" description="Basic and acidic residues" evidence="1">
    <location>
        <begin position="1"/>
        <end position="22"/>
    </location>
</feature>
<proteinExistence type="predicted"/>
<dbReference type="SUPFAM" id="SSF56672">
    <property type="entry name" value="DNA/RNA polymerases"/>
    <property type="match status" value="1"/>
</dbReference>
<dbReference type="InParanoid" id="A0A3Q7I306"/>
<protein>
    <recommendedName>
        <fullName evidence="4">Reverse transcriptase/retrotransposon-derived protein RNase H-like domain-containing protein</fullName>
    </recommendedName>
</protein>
<reference evidence="2" key="2">
    <citation type="submission" date="2019-01" db="UniProtKB">
        <authorList>
            <consortium name="EnsemblPlants"/>
        </authorList>
    </citation>
    <scope>IDENTIFICATION</scope>
    <source>
        <strain evidence="2">cv. Heinz 1706</strain>
    </source>
</reference>
<evidence type="ECO:0000313" key="2">
    <source>
        <dbReference type="EnsemblPlants" id="Solyc09g042726.1.1"/>
    </source>
</evidence>
<dbReference type="Gramene" id="Solyc09g042726.1.1">
    <property type="protein sequence ID" value="Solyc09g042726.1.1"/>
    <property type="gene ID" value="Solyc09g042726.1"/>
</dbReference>
<dbReference type="InterPro" id="IPR043128">
    <property type="entry name" value="Rev_trsase/Diguanyl_cyclase"/>
</dbReference>
<evidence type="ECO:0008006" key="4">
    <source>
        <dbReference type="Google" id="ProtNLM"/>
    </source>
</evidence>
<accession>A0A3Q7I306</accession>
<evidence type="ECO:0000313" key="3">
    <source>
        <dbReference type="Proteomes" id="UP000004994"/>
    </source>
</evidence>
<feature type="region of interest" description="Disordered" evidence="1">
    <location>
        <begin position="1"/>
        <end position="34"/>
    </location>
</feature>
<name>A0A3Q7I306_SOLLC</name>
<sequence length="85" mass="9244">MMDLLARGDKEAGIEGGGEAKQDINNGATPLDLPRAPLTDLLKKNCAWEWSDVCQAAFKRLKAAVTEEPILALPDFTKAFETRLG</sequence>
<dbReference type="Gene3D" id="3.30.70.270">
    <property type="match status" value="1"/>
</dbReference>